<dbReference type="PANTHER" id="PTHR12756:SF45">
    <property type="entry name" value="CYTOSOLIC CARBOXYPEPTIDASE NNA1"/>
    <property type="match status" value="1"/>
</dbReference>
<dbReference type="Proteomes" id="UP001162480">
    <property type="component" value="Chromosome 15"/>
</dbReference>
<keyword evidence="4" id="KW-0378">Hydrolase</keyword>
<dbReference type="SUPFAM" id="SSF53187">
    <property type="entry name" value="Zn-dependent exopeptidases"/>
    <property type="match status" value="1"/>
</dbReference>
<dbReference type="GO" id="GO:0008270">
    <property type="term" value="F:zinc ion binding"/>
    <property type="evidence" value="ECO:0007669"/>
    <property type="project" value="InterPro"/>
</dbReference>
<reference evidence="4" key="1">
    <citation type="submission" date="2023-08" db="EMBL/GenBank/DDBJ databases">
        <authorList>
            <person name="Alioto T."/>
            <person name="Alioto T."/>
            <person name="Gomez Garrido J."/>
        </authorList>
    </citation>
    <scope>NUCLEOTIDE SEQUENCE</scope>
</reference>
<evidence type="ECO:0000256" key="2">
    <source>
        <dbReference type="ARBA" id="ARBA00005988"/>
    </source>
</evidence>
<protein>
    <submittedName>
        <fullName evidence="4">Cytosolic carboxypeptidase 3 isoform X7</fullName>
    </submittedName>
</protein>
<evidence type="ECO:0000259" key="3">
    <source>
        <dbReference type="Pfam" id="PF00246"/>
    </source>
</evidence>
<keyword evidence="4" id="KW-0645">Protease</keyword>
<dbReference type="EMBL" id="OX597828">
    <property type="protein sequence ID" value="CAI9733682.1"/>
    <property type="molecule type" value="Genomic_DNA"/>
</dbReference>
<feature type="domain" description="Peptidase M14" evidence="3">
    <location>
        <begin position="2"/>
        <end position="126"/>
    </location>
</feature>
<dbReference type="PANTHER" id="PTHR12756">
    <property type="entry name" value="CYTOSOLIC CARBOXYPEPTIDASE"/>
    <property type="match status" value="1"/>
</dbReference>
<dbReference type="AlphaFoldDB" id="A0AA36BHV0"/>
<organism evidence="4 5">
    <name type="scientific">Octopus vulgaris</name>
    <name type="common">Common octopus</name>
    <dbReference type="NCBI Taxonomy" id="6645"/>
    <lineage>
        <taxon>Eukaryota</taxon>
        <taxon>Metazoa</taxon>
        <taxon>Spiralia</taxon>
        <taxon>Lophotrochozoa</taxon>
        <taxon>Mollusca</taxon>
        <taxon>Cephalopoda</taxon>
        <taxon>Coleoidea</taxon>
        <taxon>Octopodiformes</taxon>
        <taxon>Octopoda</taxon>
        <taxon>Incirrata</taxon>
        <taxon>Octopodidae</taxon>
        <taxon>Octopus</taxon>
    </lineage>
</organism>
<dbReference type="GO" id="GO:0004181">
    <property type="term" value="F:metallocarboxypeptidase activity"/>
    <property type="evidence" value="ECO:0007669"/>
    <property type="project" value="InterPro"/>
</dbReference>
<dbReference type="InterPro" id="IPR000834">
    <property type="entry name" value="Peptidase_M14"/>
</dbReference>
<comment type="similarity">
    <text evidence="2">Belongs to the peptidase M14 family.</text>
</comment>
<gene>
    <name evidence="4" type="ORF">OCTVUL_1B009589</name>
</gene>
<dbReference type="GO" id="GO:0006508">
    <property type="term" value="P:proteolysis"/>
    <property type="evidence" value="ECO:0007669"/>
    <property type="project" value="InterPro"/>
</dbReference>
<keyword evidence="5" id="KW-1185">Reference proteome</keyword>
<dbReference type="InterPro" id="IPR050821">
    <property type="entry name" value="Cytosolic_carboxypeptidase"/>
</dbReference>
<evidence type="ECO:0000313" key="5">
    <source>
        <dbReference type="Proteomes" id="UP001162480"/>
    </source>
</evidence>
<dbReference type="Pfam" id="PF00246">
    <property type="entry name" value="Peptidase_M14"/>
    <property type="match status" value="1"/>
</dbReference>
<dbReference type="Gene3D" id="3.40.630.10">
    <property type="entry name" value="Zn peptidases"/>
    <property type="match status" value="1"/>
</dbReference>
<comment type="cofactor">
    <cofactor evidence="1">
        <name>Zn(2+)</name>
        <dbReference type="ChEBI" id="CHEBI:29105"/>
    </cofactor>
</comment>
<keyword evidence="4" id="KW-0121">Carboxypeptidase</keyword>
<sequence length="211" mass="24151">MKTKKAVFVTSRVHPGESNASWVMKGFLDVLIADSEYSNLLREMFVFKIIPMLNPDGVIVGNYRCSLSGRDLNRNYKSTLEGQFPTIGNIISMVKKLLTKLEVVMYCDFHSHSRKHNAFFYGCKKRGRKERKLVQEKVFPYLLAKNTPDHVSCCGSTIGEKRGFHFNTRDYELLGVSFLHTLLDYVNLDKFQGAMVKSSTPDDILYFQDLG</sequence>
<evidence type="ECO:0000256" key="1">
    <source>
        <dbReference type="ARBA" id="ARBA00001947"/>
    </source>
</evidence>
<accession>A0AA36BHV0</accession>
<name>A0AA36BHV0_OCTVU</name>
<proteinExistence type="inferred from homology"/>
<evidence type="ECO:0000313" key="4">
    <source>
        <dbReference type="EMBL" id="CAI9733682.1"/>
    </source>
</evidence>